<feature type="region of interest" description="Disordered" evidence="8">
    <location>
        <begin position="519"/>
        <end position="538"/>
    </location>
</feature>
<feature type="transmembrane region" description="Helical" evidence="7">
    <location>
        <begin position="146"/>
        <end position="168"/>
    </location>
</feature>
<keyword evidence="11" id="KW-1185">Reference proteome</keyword>
<organism evidence="9">
    <name type="scientific">Gaeumannomyces tritici (strain R3-111a-1)</name>
    <name type="common">Wheat and barley take-all root rot fungus</name>
    <name type="synonym">Gaeumannomyces graminis var. tritici</name>
    <dbReference type="NCBI Taxonomy" id="644352"/>
    <lineage>
        <taxon>Eukaryota</taxon>
        <taxon>Fungi</taxon>
        <taxon>Dikarya</taxon>
        <taxon>Ascomycota</taxon>
        <taxon>Pezizomycotina</taxon>
        <taxon>Sordariomycetes</taxon>
        <taxon>Sordariomycetidae</taxon>
        <taxon>Magnaporthales</taxon>
        <taxon>Magnaporthaceae</taxon>
        <taxon>Gaeumannomyces</taxon>
    </lineage>
</organism>
<dbReference type="InterPro" id="IPR036259">
    <property type="entry name" value="MFS_trans_sf"/>
</dbReference>
<dbReference type="Gene3D" id="1.20.1250.20">
    <property type="entry name" value="MFS general substrate transporter like domains"/>
    <property type="match status" value="1"/>
</dbReference>
<dbReference type="InterPro" id="IPR009716">
    <property type="entry name" value="Ferroportin-1"/>
</dbReference>
<dbReference type="GeneID" id="20347936"/>
<dbReference type="EnsemblFungi" id="EJT73622">
    <property type="protein sequence ID" value="EJT73622"/>
    <property type="gene ID" value="GGTG_07478"/>
</dbReference>
<evidence type="ECO:0000256" key="1">
    <source>
        <dbReference type="ARBA" id="ARBA00004141"/>
    </source>
</evidence>
<protein>
    <recommendedName>
        <fullName evidence="7">Solute carrier family 40 member</fullName>
    </recommendedName>
</protein>
<comment type="similarity">
    <text evidence="2 7">Belongs to the ferroportin (FP) (TC 2.A.100) family. SLC40A subfamily.</text>
</comment>
<feature type="transmembrane region" description="Helical" evidence="7">
    <location>
        <begin position="202"/>
        <end position="226"/>
    </location>
</feature>
<dbReference type="GO" id="GO:0005381">
    <property type="term" value="F:iron ion transmembrane transporter activity"/>
    <property type="evidence" value="ECO:0007669"/>
    <property type="project" value="UniProtKB-UniRule"/>
</dbReference>
<dbReference type="PANTHER" id="PTHR11660">
    <property type="entry name" value="SOLUTE CARRIER FAMILY 40 MEMBER"/>
    <property type="match status" value="1"/>
</dbReference>
<accession>J3P1T0</accession>
<dbReference type="STRING" id="644352.J3P1T0"/>
<evidence type="ECO:0000313" key="10">
    <source>
        <dbReference type="EnsemblFungi" id="EJT73622"/>
    </source>
</evidence>
<reference evidence="11" key="1">
    <citation type="submission" date="2010-07" db="EMBL/GenBank/DDBJ databases">
        <title>The genome sequence of Gaeumannomyces graminis var. tritici strain R3-111a-1.</title>
        <authorList>
            <consortium name="The Broad Institute Genome Sequencing Platform"/>
            <person name="Ma L.-J."/>
            <person name="Dead R."/>
            <person name="Young S."/>
            <person name="Zeng Q."/>
            <person name="Koehrsen M."/>
            <person name="Alvarado L."/>
            <person name="Berlin A."/>
            <person name="Chapman S.B."/>
            <person name="Chen Z."/>
            <person name="Freedman E."/>
            <person name="Gellesch M."/>
            <person name="Goldberg J."/>
            <person name="Griggs A."/>
            <person name="Gujja S."/>
            <person name="Heilman E.R."/>
            <person name="Heiman D."/>
            <person name="Hepburn T."/>
            <person name="Howarth C."/>
            <person name="Jen D."/>
            <person name="Larson L."/>
            <person name="Mehta T."/>
            <person name="Neiman D."/>
            <person name="Pearson M."/>
            <person name="Roberts A."/>
            <person name="Saif S."/>
            <person name="Shea T."/>
            <person name="Shenoy N."/>
            <person name="Sisk P."/>
            <person name="Stolte C."/>
            <person name="Sykes S."/>
            <person name="Walk T."/>
            <person name="White J."/>
            <person name="Yandava C."/>
            <person name="Haas B."/>
            <person name="Nusbaum C."/>
            <person name="Birren B."/>
        </authorList>
    </citation>
    <scope>NUCLEOTIDE SEQUENCE [LARGE SCALE GENOMIC DNA]</scope>
    <source>
        <strain evidence="11">R3-111a-1</strain>
    </source>
</reference>
<feature type="region of interest" description="Disordered" evidence="8">
    <location>
        <begin position="1"/>
        <end position="29"/>
    </location>
</feature>
<keyword evidence="7" id="KW-0406">Ion transport</keyword>
<dbReference type="OrthoDB" id="648861at2759"/>
<name>J3P1T0_GAET3</name>
<dbReference type="HOGENOM" id="CLU_020370_5_0_1"/>
<evidence type="ECO:0000256" key="4">
    <source>
        <dbReference type="ARBA" id="ARBA00022692"/>
    </source>
</evidence>
<comment type="function">
    <text evidence="7">May be involved in iron transport and iron homeostasis.</text>
</comment>
<evidence type="ECO:0000256" key="8">
    <source>
        <dbReference type="SAM" id="MobiDB-lite"/>
    </source>
</evidence>
<reference evidence="9" key="2">
    <citation type="submission" date="2010-07" db="EMBL/GenBank/DDBJ databases">
        <authorList>
            <consortium name="The Broad Institute Genome Sequencing Platform"/>
            <consortium name="Broad Institute Genome Sequencing Center for Infectious Disease"/>
            <person name="Ma L.-J."/>
            <person name="Dead R."/>
            <person name="Young S."/>
            <person name="Zeng Q."/>
            <person name="Koehrsen M."/>
            <person name="Alvarado L."/>
            <person name="Berlin A."/>
            <person name="Chapman S.B."/>
            <person name="Chen Z."/>
            <person name="Freedman E."/>
            <person name="Gellesch M."/>
            <person name="Goldberg J."/>
            <person name="Griggs A."/>
            <person name="Gujja S."/>
            <person name="Heilman E.R."/>
            <person name="Heiman D."/>
            <person name="Hepburn T."/>
            <person name="Howarth C."/>
            <person name="Jen D."/>
            <person name="Larson L."/>
            <person name="Mehta T."/>
            <person name="Neiman D."/>
            <person name="Pearson M."/>
            <person name="Roberts A."/>
            <person name="Saif S."/>
            <person name="Shea T."/>
            <person name="Shenoy N."/>
            <person name="Sisk P."/>
            <person name="Stolte C."/>
            <person name="Sykes S."/>
            <person name="Walk T."/>
            <person name="White J."/>
            <person name="Yandava C."/>
            <person name="Haas B."/>
            <person name="Nusbaum C."/>
            <person name="Birren B."/>
        </authorList>
    </citation>
    <scope>NUCLEOTIDE SEQUENCE</scope>
    <source>
        <strain evidence="9">R3-111a-1</strain>
    </source>
</reference>
<keyword evidence="5 7" id="KW-1133">Transmembrane helix</keyword>
<feature type="transmembrane region" description="Helical" evidence="7">
    <location>
        <begin position="394"/>
        <end position="414"/>
    </location>
</feature>
<comment type="caution">
    <text evidence="7">Lacks conserved residue(s) required for the propagation of feature annotation.</text>
</comment>
<feature type="transmembrane region" description="Helical" evidence="7">
    <location>
        <begin position="336"/>
        <end position="354"/>
    </location>
</feature>
<reference evidence="10" key="4">
    <citation type="journal article" date="2015" name="G3 (Bethesda)">
        <title>Genome sequences of three phytopathogenic species of the Magnaporthaceae family of fungi.</title>
        <authorList>
            <person name="Okagaki L.H."/>
            <person name="Nunes C.C."/>
            <person name="Sailsbery J."/>
            <person name="Clay B."/>
            <person name="Brown D."/>
            <person name="John T."/>
            <person name="Oh Y."/>
            <person name="Young N."/>
            <person name="Fitzgerald M."/>
            <person name="Haas B.J."/>
            <person name="Zeng Q."/>
            <person name="Young S."/>
            <person name="Adiconis X."/>
            <person name="Fan L."/>
            <person name="Levin J.Z."/>
            <person name="Mitchell T.K."/>
            <person name="Okubara P.A."/>
            <person name="Farman M.L."/>
            <person name="Kohn L.M."/>
            <person name="Birren B."/>
            <person name="Ma L.-J."/>
            <person name="Dean R.A."/>
        </authorList>
    </citation>
    <scope>NUCLEOTIDE SEQUENCE</scope>
    <source>
        <strain evidence="10">R3-111a-1</strain>
    </source>
</reference>
<dbReference type="Pfam" id="PF06963">
    <property type="entry name" value="FPN1"/>
    <property type="match status" value="1"/>
</dbReference>
<dbReference type="AlphaFoldDB" id="J3P1T0"/>
<evidence type="ECO:0000256" key="7">
    <source>
        <dbReference type="RuleBase" id="RU365065"/>
    </source>
</evidence>
<evidence type="ECO:0000256" key="5">
    <source>
        <dbReference type="ARBA" id="ARBA00022989"/>
    </source>
</evidence>
<proteinExistence type="inferred from homology"/>
<feature type="transmembrane region" description="Helical" evidence="7">
    <location>
        <begin position="464"/>
        <end position="484"/>
    </location>
</feature>
<feature type="transmembrane region" description="Helical" evidence="7">
    <location>
        <begin position="85"/>
        <end position="103"/>
    </location>
</feature>
<sequence>MAQGADDPTQVPDAEVGERSPLLAPPGDGVTDGAAMATTAFRATSQRLYASHFLSTWNSRVFEFGSVLYLAALFPGTLLPLSIYALARGIAAILFAPAVGHFVDRAARLRVVRLSIVLERLAVASSCAIFYILGSRAIDLDTGARYGLLALLCLLACVEKLSAVMNFIAVERDWVPVIAGTSVETKLVLNSRMRRIDIFCKLAGPVFIAFIDGASTRAAIVANFAMNLVSIPVEYLNISKVYYEVPNLQIPKIIHSPPADLLGPVDENPAPERSLRKAQVAVRKSVQDFSFYLSHPAFLPSFAQSMAYFTVLSFSGRMIAYLLSSGFTSTAIGTSRAASVAFEFCATWAAPWLAHRIGPVRAGLWFVSWQLGWLILGVTGFWLLAGLQSSCAPVASAAALVVSTILSRIGIIGFDLCTQTVVQEEVEEEHRGVFSSVESAFNSGFEILSYVATMVFSRPDQFRWPALFSAIGIAFAWALQATFVRRRRGHLLHLNLAAMMEKRPSRSHASSLERENQALLGISGRGGSRGDGTSPTRD</sequence>
<evidence type="ECO:0000313" key="9">
    <source>
        <dbReference type="EMBL" id="EJT73622.1"/>
    </source>
</evidence>
<dbReference type="EMBL" id="GL385398">
    <property type="protein sequence ID" value="EJT73622.1"/>
    <property type="molecule type" value="Genomic_DNA"/>
</dbReference>
<feature type="transmembrane region" description="Helical" evidence="7">
    <location>
        <begin position="115"/>
        <end position="134"/>
    </location>
</feature>
<dbReference type="SUPFAM" id="SSF103473">
    <property type="entry name" value="MFS general substrate transporter"/>
    <property type="match status" value="1"/>
</dbReference>
<dbReference type="Proteomes" id="UP000006039">
    <property type="component" value="Unassembled WGS sequence"/>
</dbReference>
<feature type="transmembrane region" description="Helical" evidence="7">
    <location>
        <begin position="306"/>
        <end position="324"/>
    </location>
</feature>
<dbReference type="eggNOG" id="KOG2601">
    <property type="taxonomic scope" value="Eukaryota"/>
</dbReference>
<evidence type="ECO:0000256" key="2">
    <source>
        <dbReference type="ARBA" id="ARBA00006279"/>
    </source>
</evidence>
<reference evidence="9" key="3">
    <citation type="submission" date="2010-09" db="EMBL/GenBank/DDBJ databases">
        <title>Annotation of Gaeumannomyces graminis var. tritici R3-111a-1.</title>
        <authorList>
            <consortium name="The Broad Institute Genome Sequencing Platform"/>
            <person name="Ma L.-J."/>
            <person name="Dead R."/>
            <person name="Young S.K."/>
            <person name="Zeng Q."/>
            <person name="Gargeya S."/>
            <person name="Fitzgerald M."/>
            <person name="Haas B."/>
            <person name="Abouelleil A."/>
            <person name="Alvarado L."/>
            <person name="Arachchi H.M."/>
            <person name="Berlin A."/>
            <person name="Brown A."/>
            <person name="Chapman S.B."/>
            <person name="Chen Z."/>
            <person name="Dunbar C."/>
            <person name="Freedman E."/>
            <person name="Gearin G."/>
            <person name="Gellesch M."/>
            <person name="Goldberg J."/>
            <person name="Griggs A."/>
            <person name="Gujja S."/>
            <person name="Heiman D."/>
            <person name="Howarth C."/>
            <person name="Larson L."/>
            <person name="Lui A."/>
            <person name="MacDonald P.J.P."/>
            <person name="Mehta T."/>
            <person name="Montmayeur A."/>
            <person name="Murphy C."/>
            <person name="Neiman D."/>
            <person name="Pearson M."/>
            <person name="Priest M."/>
            <person name="Roberts A."/>
            <person name="Saif S."/>
            <person name="Shea T."/>
            <person name="Shenoy N."/>
            <person name="Sisk P."/>
            <person name="Stolte C."/>
            <person name="Sykes S."/>
            <person name="Yandava C."/>
            <person name="Wortman J."/>
            <person name="Nusbaum C."/>
            <person name="Birren B."/>
        </authorList>
    </citation>
    <scope>NUCLEOTIDE SEQUENCE</scope>
    <source>
        <strain evidence="9">R3-111a-1</strain>
    </source>
</reference>
<keyword evidence="4 7" id="KW-0812">Transmembrane</keyword>
<evidence type="ECO:0000256" key="6">
    <source>
        <dbReference type="ARBA" id="ARBA00023136"/>
    </source>
</evidence>
<evidence type="ECO:0000256" key="3">
    <source>
        <dbReference type="ARBA" id="ARBA00022448"/>
    </source>
</evidence>
<dbReference type="RefSeq" id="XP_009223566.1">
    <property type="nucleotide sequence ID" value="XM_009225302.1"/>
</dbReference>
<evidence type="ECO:0000313" key="11">
    <source>
        <dbReference type="Proteomes" id="UP000006039"/>
    </source>
</evidence>
<dbReference type="GO" id="GO:0016020">
    <property type="term" value="C:membrane"/>
    <property type="evidence" value="ECO:0007669"/>
    <property type="project" value="UniProtKB-SubCell"/>
</dbReference>
<dbReference type="PANTHER" id="PTHR11660:SF57">
    <property type="entry name" value="SOLUTE CARRIER FAMILY 40 MEMBER"/>
    <property type="match status" value="1"/>
</dbReference>
<reference evidence="10" key="5">
    <citation type="submission" date="2018-04" db="UniProtKB">
        <authorList>
            <consortium name="EnsemblFungi"/>
        </authorList>
    </citation>
    <scope>IDENTIFICATION</scope>
    <source>
        <strain evidence="10">R3-111a-1</strain>
    </source>
</reference>
<keyword evidence="6 7" id="KW-0472">Membrane</keyword>
<comment type="subcellular location">
    <subcellularLocation>
        <location evidence="1 7">Membrane</location>
        <topology evidence="1 7">Multi-pass membrane protein</topology>
    </subcellularLocation>
</comment>
<feature type="transmembrane region" description="Helical" evidence="7">
    <location>
        <begin position="366"/>
        <end position="387"/>
    </location>
</feature>
<dbReference type="VEuPathDB" id="FungiDB:GGTG_07478"/>
<gene>
    <name evidence="10" type="primary">20347936</name>
    <name evidence="9" type="ORF">GGTG_07478</name>
</gene>
<keyword evidence="3 7" id="KW-0813">Transport</keyword>